<accession>A0A8R1IBQ5</accession>
<dbReference type="AlphaFoldDB" id="A0A8R1IBQ5"/>
<proteinExistence type="predicted"/>
<name>A0A8R1IBQ5_CAEJA</name>
<protein>
    <submittedName>
        <fullName evidence="1">Uncharacterized protein</fullName>
    </submittedName>
</protein>
<dbReference type="EnsemblMetazoa" id="CJA32781.1">
    <property type="protein sequence ID" value="CJA32781.1"/>
    <property type="gene ID" value="WBGene00208628"/>
</dbReference>
<evidence type="ECO:0000313" key="1">
    <source>
        <dbReference type="EnsemblMetazoa" id="CJA32781.1"/>
    </source>
</evidence>
<evidence type="ECO:0000313" key="2">
    <source>
        <dbReference type="Proteomes" id="UP000005237"/>
    </source>
</evidence>
<reference evidence="1" key="2">
    <citation type="submission" date="2022-06" db="UniProtKB">
        <authorList>
            <consortium name="EnsemblMetazoa"/>
        </authorList>
    </citation>
    <scope>IDENTIFICATION</scope>
    <source>
        <strain evidence="1">DF5081</strain>
    </source>
</reference>
<keyword evidence="2" id="KW-1185">Reference proteome</keyword>
<sequence length="247" mass="28263">MELRAHKCFKTELIAKTFSFLSIYHSTVADVGRRESISVDECRKAVAEKKYVDQKLEEISPGVYRSNSTEHHAKNQTGWMGTKEYSFFELTVQTGNVATMDGKEIISNLGPMKECSFDAGSCKKDEFTIVWEAQHTNTLCPYEYAYTSSAITNNEFLAIEETGVFSSIDRDIRKVQQVLHICSMSQAMLMDDGLLVEFPEIQNRKFNLDYVKRDNHFGRGSAEPPIFWKDLEERRPSSKSGRTFPHL</sequence>
<reference evidence="2" key="1">
    <citation type="submission" date="2010-08" db="EMBL/GenBank/DDBJ databases">
        <authorList>
            <consortium name="Caenorhabditis japonica Sequencing Consortium"/>
            <person name="Wilson R.K."/>
        </authorList>
    </citation>
    <scope>NUCLEOTIDE SEQUENCE [LARGE SCALE GENOMIC DNA]</scope>
    <source>
        <strain evidence="2">DF5081</strain>
    </source>
</reference>
<dbReference type="Proteomes" id="UP000005237">
    <property type="component" value="Unassembled WGS sequence"/>
</dbReference>
<organism evidence="1 2">
    <name type="scientific">Caenorhabditis japonica</name>
    <dbReference type="NCBI Taxonomy" id="281687"/>
    <lineage>
        <taxon>Eukaryota</taxon>
        <taxon>Metazoa</taxon>
        <taxon>Ecdysozoa</taxon>
        <taxon>Nematoda</taxon>
        <taxon>Chromadorea</taxon>
        <taxon>Rhabditida</taxon>
        <taxon>Rhabditina</taxon>
        <taxon>Rhabditomorpha</taxon>
        <taxon>Rhabditoidea</taxon>
        <taxon>Rhabditidae</taxon>
        <taxon>Peloderinae</taxon>
        <taxon>Caenorhabditis</taxon>
    </lineage>
</organism>